<dbReference type="KEGG" id="pyg:AWM70_07010"/>
<evidence type="ECO:0000256" key="2">
    <source>
        <dbReference type="ARBA" id="ARBA00007362"/>
    </source>
</evidence>
<dbReference type="Pfam" id="PF00892">
    <property type="entry name" value="EamA"/>
    <property type="match status" value="2"/>
</dbReference>
<dbReference type="RefSeq" id="WP_068694965.1">
    <property type="nucleotide sequence ID" value="NZ_CP014167.1"/>
</dbReference>
<keyword evidence="6 7" id="KW-0472">Membrane</keyword>
<feature type="transmembrane region" description="Helical" evidence="7">
    <location>
        <begin position="276"/>
        <end position="296"/>
    </location>
</feature>
<gene>
    <name evidence="9" type="ORF">AWM70_07010</name>
</gene>
<comment type="similarity">
    <text evidence="2">Belongs to the EamA transporter family.</text>
</comment>
<feature type="transmembrane region" description="Helical" evidence="7">
    <location>
        <begin position="36"/>
        <end position="53"/>
    </location>
</feature>
<evidence type="ECO:0000313" key="10">
    <source>
        <dbReference type="Proteomes" id="UP000092573"/>
    </source>
</evidence>
<evidence type="ECO:0000256" key="3">
    <source>
        <dbReference type="ARBA" id="ARBA00022475"/>
    </source>
</evidence>
<feature type="transmembrane region" description="Helical" evidence="7">
    <location>
        <begin position="89"/>
        <end position="111"/>
    </location>
</feature>
<dbReference type="PANTHER" id="PTHR32322">
    <property type="entry name" value="INNER MEMBRANE TRANSPORTER"/>
    <property type="match status" value="1"/>
</dbReference>
<name>A0A1B1MYU8_9BACL</name>
<evidence type="ECO:0000256" key="6">
    <source>
        <dbReference type="ARBA" id="ARBA00023136"/>
    </source>
</evidence>
<dbReference type="InterPro" id="IPR050638">
    <property type="entry name" value="AA-Vitamin_Transporters"/>
</dbReference>
<protein>
    <submittedName>
        <fullName evidence="9">Transporter</fullName>
    </submittedName>
</protein>
<dbReference type="SUPFAM" id="SSF103481">
    <property type="entry name" value="Multidrug resistance efflux transporter EmrE"/>
    <property type="match status" value="2"/>
</dbReference>
<feature type="transmembrane region" description="Helical" evidence="7">
    <location>
        <begin position="214"/>
        <end position="236"/>
    </location>
</feature>
<evidence type="ECO:0000256" key="1">
    <source>
        <dbReference type="ARBA" id="ARBA00004651"/>
    </source>
</evidence>
<dbReference type="PANTHER" id="PTHR32322:SF18">
    <property type="entry name" value="S-ADENOSYLMETHIONINE_S-ADENOSYLHOMOCYSTEINE TRANSPORTER"/>
    <property type="match status" value="1"/>
</dbReference>
<evidence type="ECO:0000256" key="5">
    <source>
        <dbReference type="ARBA" id="ARBA00022989"/>
    </source>
</evidence>
<dbReference type="STRING" id="1462996.AWM70_07010"/>
<evidence type="ECO:0000259" key="8">
    <source>
        <dbReference type="Pfam" id="PF00892"/>
    </source>
</evidence>
<dbReference type="InterPro" id="IPR000620">
    <property type="entry name" value="EamA_dom"/>
</dbReference>
<keyword evidence="10" id="KW-1185">Reference proteome</keyword>
<keyword evidence="4 7" id="KW-0812">Transmembrane</keyword>
<dbReference type="OrthoDB" id="9812547at2"/>
<dbReference type="Proteomes" id="UP000092573">
    <property type="component" value="Chromosome"/>
</dbReference>
<feature type="transmembrane region" description="Helical" evidence="7">
    <location>
        <begin position="7"/>
        <end position="24"/>
    </location>
</feature>
<keyword evidence="3" id="KW-1003">Cell membrane</keyword>
<feature type="domain" description="EamA" evidence="8">
    <location>
        <begin position="149"/>
        <end position="287"/>
    </location>
</feature>
<dbReference type="InterPro" id="IPR037185">
    <property type="entry name" value="EmrE-like"/>
</dbReference>
<comment type="subcellular location">
    <subcellularLocation>
        <location evidence="1">Cell membrane</location>
        <topology evidence="1">Multi-pass membrane protein</topology>
    </subcellularLocation>
</comment>
<dbReference type="GO" id="GO:0005886">
    <property type="term" value="C:plasma membrane"/>
    <property type="evidence" value="ECO:0007669"/>
    <property type="project" value="UniProtKB-SubCell"/>
</dbReference>
<dbReference type="EMBL" id="CP014167">
    <property type="protein sequence ID" value="ANS74362.1"/>
    <property type="molecule type" value="Genomic_DNA"/>
</dbReference>
<accession>A0A1B1MYU8</accession>
<evidence type="ECO:0000256" key="4">
    <source>
        <dbReference type="ARBA" id="ARBA00022692"/>
    </source>
</evidence>
<proteinExistence type="inferred from homology"/>
<feature type="transmembrane region" description="Helical" evidence="7">
    <location>
        <begin position="248"/>
        <end position="264"/>
    </location>
</feature>
<feature type="transmembrane region" description="Helical" evidence="7">
    <location>
        <begin position="184"/>
        <end position="202"/>
    </location>
</feature>
<feature type="transmembrane region" description="Helical" evidence="7">
    <location>
        <begin position="118"/>
        <end position="138"/>
    </location>
</feature>
<reference evidence="9 10" key="1">
    <citation type="submission" date="2016-01" db="EMBL/GenBank/DDBJ databases">
        <title>Complete Genome Sequence of Paenibacillus yonginensis DCY84, a novel Plant Growth-Promoting Bacteria with Elicitation of Induced Systemic Resistance.</title>
        <authorList>
            <person name="Kim Y.J."/>
            <person name="Yang D.C."/>
            <person name="Sukweenadhi J."/>
        </authorList>
    </citation>
    <scope>NUCLEOTIDE SEQUENCE [LARGE SCALE GENOMIC DNA]</scope>
    <source>
        <strain evidence="9 10">DCY84</strain>
    </source>
</reference>
<dbReference type="AlphaFoldDB" id="A0A1B1MYU8"/>
<keyword evidence="5 7" id="KW-1133">Transmembrane helix</keyword>
<feature type="transmembrane region" description="Helical" evidence="7">
    <location>
        <begin position="144"/>
        <end position="163"/>
    </location>
</feature>
<feature type="transmembrane region" description="Helical" evidence="7">
    <location>
        <begin position="65"/>
        <end position="83"/>
    </location>
</feature>
<sequence>MVYLGYSLMCLIFGTTFLAIKWGIDAGLTPFLGGGIRFLLAGLVLLAFMAVRGQVSFSLLLRKEMLFTGLSLTFGTFSALYWAEQYLPSGMAAVLSATGPILVLILQALVLRVRASKNALWGCLLGFAGIVFLLMPGVSSLHGPFWLIASLVIIAGEVFYAGGTLYSKQVMPRFQGVSPIAQNAAQMMYGGAGLLILSLFAEKPNVQALLDVKALLSLLYLIVFGSMVAHSLYYWLIVKTTPLFPTTWLYISPVLALGFGLVLYGEPVTWNMTAGVLIVISGLLLINSQALLPMLFKKRNIPKSKPKPVHSEHI</sequence>
<feature type="domain" description="EamA" evidence="8">
    <location>
        <begin position="7"/>
        <end position="134"/>
    </location>
</feature>
<organism evidence="9 10">
    <name type="scientific">Paenibacillus yonginensis</name>
    <dbReference type="NCBI Taxonomy" id="1462996"/>
    <lineage>
        <taxon>Bacteria</taxon>
        <taxon>Bacillati</taxon>
        <taxon>Bacillota</taxon>
        <taxon>Bacilli</taxon>
        <taxon>Bacillales</taxon>
        <taxon>Paenibacillaceae</taxon>
        <taxon>Paenibacillus</taxon>
    </lineage>
</organism>
<evidence type="ECO:0000313" key="9">
    <source>
        <dbReference type="EMBL" id="ANS74362.1"/>
    </source>
</evidence>
<evidence type="ECO:0000256" key="7">
    <source>
        <dbReference type="SAM" id="Phobius"/>
    </source>
</evidence>